<dbReference type="InterPro" id="IPR001173">
    <property type="entry name" value="Glyco_trans_2-like"/>
</dbReference>
<protein>
    <submittedName>
        <fullName evidence="6">Glycosyltransferase</fullName>
        <ecNumber evidence="6">2.4.-.-</ecNumber>
    </submittedName>
</protein>
<comment type="caution">
    <text evidence="6">The sequence shown here is derived from an EMBL/GenBank/DDBJ whole genome shotgun (WGS) entry which is preliminary data.</text>
</comment>
<feature type="transmembrane region" description="Helical" evidence="4">
    <location>
        <begin position="318"/>
        <end position="340"/>
    </location>
</feature>
<dbReference type="Gene3D" id="3.90.550.10">
    <property type="entry name" value="Spore Coat Polysaccharide Biosynthesis Protein SpsA, Chain A"/>
    <property type="match status" value="1"/>
</dbReference>
<dbReference type="Proteomes" id="UP001597112">
    <property type="component" value="Unassembled WGS sequence"/>
</dbReference>
<keyword evidence="4" id="KW-0472">Membrane</keyword>
<dbReference type="EC" id="2.4.-.-" evidence="6"/>
<keyword evidence="4" id="KW-0812">Transmembrane</keyword>
<accession>A0ABW3K5V0</accession>
<comment type="similarity">
    <text evidence="1">Belongs to the glycosyltransferase 2 family.</text>
</comment>
<evidence type="ECO:0000313" key="7">
    <source>
        <dbReference type="Proteomes" id="UP001597112"/>
    </source>
</evidence>
<name>A0ABW3K5V0_9BACT</name>
<sequence>MVFLIGLSRKKEDATRTQSLPVSIVICAHDEEQNLHELVPQLLAQDYPEFEIVVIDDRSNDSTFDWLLEETKKDHRLRMVHVNRTPPHVNGKKYGITLGIKAAKYEWILLTDADCRPQSNQWLNTVSSQFSESTNFVLGTSPYLKVPGLLNFFIRFETLLTAIQYFSFALLGNPYMGVGRNMAYRKSMFLDKKGFNNYLNVTGGDDDLFVNQHATGKNTQVIMGHDSLVFSIPKTTWSSFFRQKIRHLSVGKLYKFKHRFLLGLFTLTWMLTWFVGIPLLFVPELTYLIAGILVFRIVLLTILANYASKKLGHRFEAWIVPLLDFIYAFYYLVTGLTALVSKKVRWKN</sequence>
<dbReference type="GO" id="GO:0016757">
    <property type="term" value="F:glycosyltransferase activity"/>
    <property type="evidence" value="ECO:0007669"/>
    <property type="project" value="UniProtKB-KW"/>
</dbReference>
<evidence type="ECO:0000313" key="6">
    <source>
        <dbReference type="EMBL" id="MFD1000501.1"/>
    </source>
</evidence>
<keyword evidence="7" id="KW-1185">Reference proteome</keyword>
<keyword evidence="4" id="KW-1133">Transmembrane helix</keyword>
<evidence type="ECO:0000256" key="1">
    <source>
        <dbReference type="ARBA" id="ARBA00006739"/>
    </source>
</evidence>
<evidence type="ECO:0000256" key="2">
    <source>
        <dbReference type="ARBA" id="ARBA00022676"/>
    </source>
</evidence>
<proteinExistence type="inferred from homology"/>
<keyword evidence="3 6" id="KW-0808">Transferase</keyword>
<reference evidence="7" key="1">
    <citation type="journal article" date="2019" name="Int. J. Syst. Evol. Microbiol.">
        <title>The Global Catalogue of Microorganisms (GCM) 10K type strain sequencing project: providing services to taxonomists for standard genome sequencing and annotation.</title>
        <authorList>
            <consortium name="The Broad Institute Genomics Platform"/>
            <consortium name="The Broad Institute Genome Sequencing Center for Infectious Disease"/>
            <person name="Wu L."/>
            <person name="Ma J."/>
        </authorList>
    </citation>
    <scope>NUCLEOTIDE SEQUENCE [LARGE SCALE GENOMIC DNA]</scope>
    <source>
        <strain evidence="7">CCUG 58938</strain>
    </source>
</reference>
<dbReference type="PANTHER" id="PTHR43630:SF1">
    <property type="entry name" value="POLY-BETA-1,6-N-ACETYL-D-GLUCOSAMINE SYNTHASE"/>
    <property type="match status" value="1"/>
</dbReference>
<dbReference type="InterPro" id="IPR029044">
    <property type="entry name" value="Nucleotide-diphossugar_trans"/>
</dbReference>
<feature type="domain" description="Glycosyltransferase 2-like" evidence="5">
    <location>
        <begin position="23"/>
        <end position="189"/>
    </location>
</feature>
<keyword evidence="2 6" id="KW-0328">Glycosyltransferase</keyword>
<dbReference type="EMBL" id="JBHTKA010000004">
    <property type="protein sequence ID" value="MFD1000501.1"/>
    <property type="molecule type" value="Genomic_DNA"/>
</dbReference>
<evidence type="ECO:0000256" key="4">
    <source>
        <dbReference type="SAM" id="Phobius"/>
    </source>
</evidence>
<organism evidence="6 7">
    <name type="scientific">Ohtaekwangia kribbensis</name>
    <dbReference type="NCBI Taxonomy" id="688913"/>
    <lineage>
        <taxon>Bacteria</taxon>
        <taxon>Pseudomonadati</taxon>
        <taxon>Bacteroidota</taxon>
        <taxon>Cytophagia</taxon>
        <taxon>Cytophagales</taxon>
        <taxon>Fulvivirgaceae</taxon>
        <taxon>Ohtaekwangia</taxon>
    </lineage>
</organism>
<dbReference type="RefSeq" id="WP_377579927.1">
    <property type="nucleotide sequence ID" value="NZ_JBHTKA010000004.1"/>
</dbReference>
<dbReference type="PANTHER" id="PTHR43630">
    <property type="entry name" value="POLY-BETA-1,6-N-ACETYL-D-GLUCOSAMINE SYNTHASE"/>
    <property type="match status" value="1"/>
</dbReference>
<feature type="transmembrane region" description="Helical" evidence="4">
    <location>
        <begin position="287"/>
        <end position="306"/>
    </location>
</feature>
<dbReference type="Pfam" id="PF00535">
    <property type="entry name" value="Glycos_transf_2"/>
    <property type="match status" value="1"/>
</dbReference>
<evidence type="ECO:0000259" key="5">
    <source>
        <dbReference type="Pfam" id="PF00535"/>
    </source>
</evidence>
<evidence type="ECO:0000256" key="3">
    <source>
        <dbReference type="ARBA" id="ARBA00022679"/>
    </source>
</evidence>
<dbReference type="SUPFAM" id="SSF53448">
    <property type="entry name" value="Nucleotide-diphospho-sugar transferases"/>
    <property type="match status" value="1"/>
</dbReference>
<feature type="transmembrane region" description="Helical" evidence="4">
    <location>
        <begin position="260"/>
        <end position="281"/>
    </location>
</feature>
<gene>
    <name evidence="6" type="ORF">ACFQ21_14345</name>
</gene>